<reference evidence="1 2" key="1">
    <citation type="submission" date="2018-12" db="EMBL/GenBank/DDBJ databases">
        <authorList>
            <consortium name="Pathogen Informatics"/>
        </authorList>
    </citation>
    <scope>NUCLEOTIDE SEQUENCE [LARGE SCALE GENOMIC DNA]</scope>
    <source>
        <strain evidence="1 2">NCTC11636</strain>
    </source>
</reference>
<sequence>MDTTGEQGVDTTVDGYTLHLALPEVTRAAARLTDNVELTIDKDRHTIDMDVLAGTSPVGPRWILRQRLGSATGLSLLTGHSRYYPEDVHPRRFHHPP</sequence>
<keyword evidence="2" id="KW-1185">Reference proteome</keyword>
<protein>
    <submittedName>
        <fullName evidence="1">Uncharacterized protein</fullName>
    </submittedName>
</protein>
<accession>A0A448HFE9</accession>
<proteinExistence type="predicted"/>
<evidence type="ECO:0000313" key="1">
    <source>
        <dbReference type="EMBL" id="VEG27065.1"/>
    </source>
</evidence>
<name>A0A448HFE9_9ACTO</name>
<dbReference type="EMBL" id="LR134350">
    <property type="protein sequence ID" value="VEG27065.1"/>
    <property type="molecule type" value="Genomic_DNA"/>
</dbReference>
<organism evidence="1 2">
    <name type="scientific">Actinomyces howellii</name>
    <dbReference type="NCBI Taxonomy" id="52771"/>
    <lineage>
        <taxon>Bacteria</taxon>
        <taxon>Bacillati</taxon>
        <taxon>Actinomycetota</taxon>
        <taxon>Actinomycetes</taxon>
        <taxon>Actinomycetales</taxon>
        <taxon>Actinomycetaceae</taxon>
        <taxon>Actinomyces</taxon>
    </lineage>
</organism>
<evidence type="ECO:0000313" key="2">
    <source>
        <dbReference type="Proteomes" id="UP000266895"/>
    </source>
</evidence>
<dbReference type="KEGG" id="ahw:NCTC11636_00850"/>
<gene>
    <name evidence="1" type="ORF">NCTC11636_00850</name>
</gene>
<dbReference type="AlphaFoldDB" id="A0A448HFE9"/>
<dbReference type="RefSeq" id="WP_126382003.1">
    <property type="nucleotide sequence ID" value="NZ_LR134350.1"/>
</dbReference>
<dbReference type="Proteomes" id="UP000266895">
    <property type="component" value="Chromosome"/>
</dbReference>